<dbReference type="Proteomes" id="UP001597034">
    <property type="component" value="Unassembled WGS sequence"/>
</dbReference>
<organism evidence="2 3">
    <name type="scientific">Haloarchaeobius litoreus</name>
    <dbReference type="NCBI Taxonomy" id="755306"/>
    <lineage>
        <taxon>Archaea</taxon>
        <taxon>Methanobacteriati</taxon>
        <taxon>Methanobacteriota</taxon>
        <taxon>Stenosarchaea group</taxon>
        <taxon>Halobacteria</taxon>
        <taxon>Halobacteriales</taxon>
        <taxon>Halorubellaceae</taxon>
        <taxon>Haloarchaeobius</taxon>
    </lineage>
</organism>
<evidence type="ECO:0000313" key="3">
    <source>
        <dbReference type="Proteomes" id="UP001597034"/>
    </source>
</evidence>
<keyword evidence="1" id="KW-0812">Transmembrane</keyword>
<dbReference type="AlphaFoldDB" id="A0ABD6DQM9"/>
<comment type="caution">
    <text evidence="2">The sequence shown here is derived from an EMBL/GenBank/DDBJ whole genome shotgun (WGS) entry which is preliminary data.</text>
</comment>
<reference evidence="2 3" key="1">
    <citation type="journal article" date="2019" name="Int. J. Syst. Evol. Microbiol.">
        <title>The Global Catalogue of Microorganisms (GCM) 10K type strain sequencing project: providing services to taxonomists for standard genome sequencing and annotation.</title>
        <authorList>
            <consortium name="The Broad Institute Genomics Platform"/>
            <consortium name="The Broad Institute Genome Sequencing Center for Infectious Disease"/>
            <person name="Wu L."/>
            <person name="Ma J."/>
        </authorList>
    </citation>
    <scope>NUCLEOTIDE SEQUENCE [LARGE SCALE GENOMIC DNA]</scope>
    <source>
        <strain evidence="2 3">CGMCC 1.10390</strain>
    </source>
</reference>
<keyword evidence="3" id="KW-1185">Reference proteome</keyword>
<sequence length="282" mass="30598">MLNAELPATSLLVKLIAYINVFGFLVLLAGVGTPSVLEYGNRSPGRLLEVTLVAVMPVFVLALPILDVSLFLPGRWYAFMYVPMVFLGVFGLRHLTARLDRRPMVVGLLLLVVSSPSIMLVSGAATLDSPVFESKQQRYAFTETEVDGARNIGDMIGGRLPPVYTDAPYTAVFRRTDSHLAGLVDVPRDSRARHDFVVYHEYQTEDAPLVVGVNNSTKLSQVGQDRICSPTRSRLYTNGDVLLCGGGTPGDDDTSLATPYSAPRLLNVPIVKPHPLDGAGDE</sequence>
<evidence type="ECO:0000313" key="2">
    <source>
        <dbReference type="EMBL" id="MFD1647697.1"/>
    </source>
</evidence>
<feature type="transmembrane region" description="Helical" evidence="1">
    <location>
        <begin position="104"/>
        <end position="127"/>
    </location>
</feature>
<feature type="transmembrane region" description="Helical" evidence="1">
    <location>
        <begin position="49"/>
        <end position="70"/>
    </location>
</feature>
<accession>A0ABD6DQM9</accession>
<gene>
    <name evidence="2" type="ORF">ACFSBL_18555</name>
</gene>
<dbReference type="EMBL" id="JBHUDO010000004">
    <property type="protein sequence ID" value="MFD1647697.1"/>
    <property type="molecule type" value="Genomic_DNA"/>
</dbReference>
<keyword evidence="1" id="KW-1133">Transmembrane helix</keyword>
<name>A0ABD6DQM9_9EURY</name>
<evidence type="ECO:0000256" key="1">
    <source>
        <dbReference type="SAM" id="Phobius"/>
    </source>
</evidence>
<proteinExistence type="predicted"/>
<feature type="transmembrane region" description="Helical" evidence="1">
    <location>
        <begin position="76"/>
        <end position="92"/>
    </location>
</feature>
<keyword evidence="1" id="KW-0472">Membrane</keyword>
<protein>
    <submittedName>
        <fullName evidence="2">Uncharacterized protein</fullName>
    </submittedName>
</protein>
<feature type="transmembrane region" description="Helical" evidence="1">
    <location>
        <begin position="15"/>
        <end position="37"/>
    </location>
</feature>
<dbReference type="RefSeq" id="WP_256401823.1">
    <property type="nucleotide sequence ID" value="NZ_JANHJR010000004.1"/>
</dbReference>